<dbReference type="Proteomes" id="UP001420932">
    <property type="component" value="Unassembled WGS sequence"/>
</dbReference>
<keyword evidence="3" id="KW-1185">Reference proteome</keyword>
<organism evidence="2 3">
    <name type="scientific">Stephania yunnanensis</name>
    <dbReference type="NCBI Taxonomy" id="152371"/>
    <lineage>
        <taxon>Eukaryota</taxon>
        <taxon>Viridiplantae</taxon>
        <taxon>Streptophyta</taxon>
        <taxon>Embryophyta</taxon>
        <taxon>Tracheophyta</taxon>
        <taxon>Spermatophyta</taxon>
        <taxon>Magnoliopsida</taxon>
        <taxon>Ranunculales</taxon>
        <taxon>Menispermaceae</taxon>
        <taxon>Menispermoideae</taxon>
        <taxon>Cissampelideae</taxon>
        <taxon>Stephania</taxon>
    </lineage>
</organism>
<reference evidence="2 3" key="1">
    <citation type="submission" date="2024-01" db="EMBL/GenBank/DDBJ databases">
        <title>Genome assemblies of Stephania.</title>
        <authorList>
            <person name="Yang L."/>
        </authorList>
    </citation>
    <scope>NUCLEOTIDE SEQUENCE [LARGE SCALE GENOMIC DNA]</scope>
    <source>
        <strain evidence="2">YNDBR</strain>
        <tissue evidence="2">Leaf</tissue>
    </source>
</reference>
<dbReference type="EMBL" id="JBBNAF010000010">
    <property type="protein sequence ID" value="KAK9107199.1"/>
    <property type="molecule type" value="Genomic_DNA"/>
</dbReference>
<name>A0AAP0FN72_9MAGN</name>
<dbReference type="AlphaFoldDB" id="A0AAP0FN72"/>
<evidence type="ECO:0000313" key="2">
    <source>
        <dbReference type="EMBL" id="KAK9107199.1"/>
    </source>
</evidence>
<feature type="compositionally biased region" description="Polar residues" evidence="1">
    <location>
        <begin position="83"/>
        <end position="98"/>
    </location>
</feature>
<accession>A0AAP0FN72</accession>
<dbReference type="PANTHER" id="PTHR36078:SF2">
    <property type="entry name" value="OS09G0473966 PROTEIN"/>
    <property type="match status" value="1"/>
</dbReference>
<protein>
    <submittedName>
        <fullName evidence="2">Uncharacterized protein</fullName>
    </submittedName>
</protein>
<dbReference type="PANTHER" id="PTHR36078">
    <property type="entry name" value="BNACNNG21220D PROTEIN"/>
    <property type="match status" value="1"/>
</dbReference>
<sequence length="106" mass="12242">MMDSNSIQSLDFDVAHCNKKQCKYQDDYIHRLKAKYFSKKTLYGGNIFDKEVVIDNEIVKSSRWPCTRSFADPIQSFEDHSKSSNSAAETSNNLSNRKYQCKKSSN</sequence>
<feature type="region of interest" description="Disordered" evidence="1">
    <location>
        <begin position="78"/>
        <end position="106"/>
    </location>
</feature>
<proteinExistence type="predicted"/>
<evidence type="ECO:0000313" key="3">
    <source>
        <dbReference type="Proteomes" id="UP001420932"/>
    </source>
</evidence>
<gene>
    <name evidence="2" type="ORF">Syun_023210</name>
</gene>
<evidence type="ECO:0000256" key="1">
    <source>
        <dbReference type="SAM" id="MobiDB-lite"/>
    </source>
</evidence>
<comment type="caution">
    <text evidence="2">The sequence shown here is derived from an EMBL/GenBank/DDBJ whole genome shotgun (WGS) entry which is preliminary data.</text>
</comment>